<evidence type="ECO:0000313" key="5">
    <source>
        <dbReference type="Proteomes" id="UP000465306"/>
    </source>
</evidence>
<dbReference type="InterPro" id="IPR002347">
    <property type="entry name" value="SDR_fam"/>
</dbReference>
<dbReference type="Gene3D" id="3.40.50.720">
    <property type="entry name" value="NAD(P)-binding Rossmann-like Domain"/>
    <property type="match status" value="1"/>
</dbReference>
<dbReference type="EMBL" id="CP065047">
    <property type="protein sequence ID" value="QPI35889.1"/>
    <property type="molecule type" value="Genomic_DNA"/>
</dbReference>
<name>A0AAX1J346_9MYCO</name>
<proteinExistence type="inferred from homology"/>
<gene>
    <name evidence="4" type="ORF">I2456_14930</name>
    <name evidence="3" type="ORF">MKUB_28760</name>
</gene>
<dbReference type="GO" id="GO:0016491">
    <property type="term" value="F:oxidoreductase activity"/>
    <property type="evidence" value="ECO:0007669"/>
    <property type="project" value="UniProtKB-KW"/>
</dbReference>
<keyword evidence="5" id="KW-1185">Reference proteome</keyword>
<dbReference type="Pfam" id="PF00106">
    <property type="entry name" value="adh_short"/>
    <property type="match status" value="1"/>
</dbReference>
<organism evidence="4 6">
    <name type="scientific">Mycobacterium kubicae</name>
    <dbReference type="NCBI Taxonomy" id="120959"/>
    <lineage>
        <taxon>Bacteria</taxon>
        <taxon>Bacillati</taxon>
        <taxon>Actinomycetota</taxon>
        <taxon>Actinomycetes</taxon>
        <taxon>Mycobacteriales</taxon>
        <taxon>Mycobacteriaceae</taxon>
        <taxon>Mycobacterium</taxon>
        <taxon>Mycobacterium simiae complex</taxon>
    </lineage>
</organism>
<evidence type="ECO:0000313" key="3">
    <source>
        <dbReference type="EMBL" id="GFG65386.1"/>
    </source>
</evidence>
<evidence type="ECO:0000313" key="4">
    <source>
        <dbReference type="EMBL" id="QPI35889.1"/>
    </source>
</evidence>
<protein>
    <submittedName>
        <fullName evidence="3">Dehydrogenase/reductase</fullName>
    </submittedName>
    <submittedName>
        <fullName evidence="4">SDR family NAD(P)-dependent oxidoreductase</fullName>
    </submittedName>
</protein>
<reference evidence="3 5" key="1">
    <citation type="journal article" date="2019" name="Emerg. Microbes Infect.">
        <title>Comprehensive subspecies identification of 175 nontuberculous mycobacteria species based on 7547 genomic profiles.</title>
        <authorList>
            <person name="Matsumoto Y."/>
            <person name="Kinjo T."/>
            <person name="Motooka D."/>
            <person name="Nabeya D."/>
            <person name="Jung N."/>
            <person name="Uechi K."/>
            <person name="Horii T."/>
            <person name="Iida T."/>
            <person name="Fujita J."/>
            <person name="Nakamura S."/>
        </authorList>
    </citation>
    <scope>NUCLEOTIDE SEQUENCE [LARGE SCALE GENOMIC DNA]</scope>
    <source>
        <strain evidence="3 5">JCM 13573</strain>
    </source>
</reference>
<dbReference type="InterPro" id="IPR036291">
    <property type="entry name" value="NAD(P)-bd_dom_sf"/>
</dbReference>
<dbReference type="EMBL" id="BLKU01000003">
    <property type="protein sequence ID" value="GFG65386.1"/>
    <property type="molecule type" value="Genomic_DNA"/>
</dbReference>
<dbReference type="Proteomes" id="UP000465306">
    <property type="component" value="Unassembled WGS sequence"/>
</dbReference>
<accession>A0AAX1J346</accession>
<comment type="similarity">
    <text evidence="1">Belongs to the short-chain dehydrogenases/reductases (SDR) family.</text>
</comment>
<dbReference type="SUPFAM" id="SSF51735">
    <property type="entry name" value="NAD(P)-binding Rossmann-fold domains"/>
    <property type="match status" value="1"/>
</dbReference>
<evidence type="ECO:0000256" key="2">
    <source>
        <dbReference type="ARBA" id="ARBA00023002"/>
    </source>
</evidence>
<dbReference type="PANTHER" id="PTHR24320">
    <property type="entry name" value="RETINOL DEHYDROGENASE"/>
    <property type="match status" value="1"/>
</dbReference>
<evidence type="ECO:0000313" key="6">
    <source>
        <dbReference type="Proteomes" id="UP000663583"/>
    </source>
</evidence>
<reference evidence="4" key="3">
    <citation type="submission" date="2020-11" db="EMBL/GenBank/DDBJ databases">
        <title>Intraspecies plasmid and genomic variation of Mycobacterium kubicae revealed by the complete genome sequences of two clinical isolates.</title>
        <authorList>
            <person name="Hendrix J.R."/>
            <person name="Epperson L.E."/>
            <person name="Honda J.R."/>
            <person name="Strong M."/>
        </authorList>
    </citation>
    <scope>NUCLEOTIDE SEQUENCE</scope>
    <source>
        <strain evidence="4">JCM 13573</strain>
    </source>
</reference>
<sequence length="305" mass="32617">MNHTIVMTGATRGIGRVAAERILAEDKDAHLLVLARGESGAELVRDLQRRGHTVAHIEADLSSLASTRTAAATLRDNLTHGQLPPVKGFVGNAGIQYPNDTTEGPEGFEATFALNVMANHVLISALTDLFEPPARIVITSSDTHFGDFKHNLGLVPAPNWQAPETLARINAFPSPASVAAGRTAYSTSKLAVIYLVHEYARRLPAGVDIVSYNPGFVPNTGLARNADPLSRFVVRRILPALAVTPVATSRRAAGQYLADVVLGKIDAASGSYVDRGKVIRSSDESYDPAREAQLWQALERLTAAV</sequence>
<reference evidence="3" key="2">
    <citation type="submission" date="2020-02" db="EMBL/GenBank/DDBJ databases">
        <authorList>
            <person name="Matsumoto Y."/>
            <person name="Kinjo T."/>
            <person name="Motooka D."/>
            <person name="Nabeya D."/>
            <person name="Jung N."/>
            <person name="Uechi K."/>
            <person name="Horii T."/>
            <person name="Iida T."/>
            <person name="Fujita J."/>
            <person name="Nakamura S."/>
        </authorList>
    </citation>
    <scope>NUCLEOTIDE SEQUENCE</scope>
    <source>
        <strain evidence="3">JCM 13573</strain>
    </source>
</reference>
<dbReference type="RefSeq" id="WP_085072959.1">
    <property type="nucleotide sequence ID" value="NZ_BLKU01000003.1"/>
</dbReference>
<keyword evidence="2" id="KW-0560">Oxidoreductase</keyword>
<dbReference type="AlphaFoldDB" id="A0AAX1J346"/>
<dbReference type="Proteomes" id="UP000663583">
    <property type="component" value="Chromosome"/>
</dbReference>
<dbReference type="KEGG" id="mku:I2456_14930"/>
<dbReference type="PRINTS" id="PR00081">
    <property type="entry name" value="GDHRDH"/>
</dbReference>
<dbReference type="PANTHER" id="PTHR24320:SF148">
    <property type="entry name" value="NAD(P)-BINDING ROSSMANN-FOLD SUPERFAMILY PROTEIN"/>
    <property type="match status" value="1"/>
</dbReference>
<evidence type="ECO:0000256" key="1">
    <source>
        <dbReference type="ARBA" id="ARBA00006484"/>
    </source>
</evidence>